<evidence type="ECO:0000313" key="14">
    <source>
        <dbReference type="EMBL" id="KPL73064.1"/>
    </source>
</evidence>
<keyword evidence="6 12" id="KW-0808">Transferase</keyword>
<protein>
    <recommendedName>
        <fullName evidence="12">Probable dual-specificity RNA methyltransferase RlmN</fullName>
        <ecNumber evidence="12">2.1.1.192</ecNumber>
    </recommendedName>
    <alternativeName>
        <fullName evidence="12">23S rRNA (adenine(2503)-C(2))-methyltransferase</fullName>
    </alternativeName>
    <alternativeName>
        <fullName evidence="12">23S rRNA m2A2503 methyltransferase</fullName>
    </alternativeName>
    <alternativeName>
        <fullName evidence="12">Ribosomal RNA large subunit methyltransferase N</fullName>
    </alternativeName>
    <alternativeName>
        <fullName evidence="12">tRNA (adenine(37)-C(2))-methyltransferase</fullName>
    </alternativeName>
    <alternativeName>
        <fullName evidence="12">tRNA m2A37 methyltransferase</fullName>
    </alternativeName>
</protein>
<feature type="binding site" evidence="12">
    <location>
        <position position="120"/>
    </location>
    <ligand>
        <name>[4Fe-4S] cluster</name>
        <dbReference type="ChEBI" id="CHEBI:49883"/>
        <note>4Fe-4S-S-AdoMet</note>
    </ligand>
</feature>
<dbReference type="SFLD" id="SFLDG01062">
    <property type="entry name" value="methyltransferase_(Class_A)"/>
    <property type="match status" value="1"/>
</dbReference>
<comment type="function">
    <text evidence="12">Specifically methylates position 2 of adenine 2503 in 23S rRNA and position 2 of adenine 37 in tRNAs.</text>
</comment>
<evidence type="ECO:0000256" key="5">
    <source>
        <dbReference type="ARBA" id="ARBA00022603"/>
    </source>
</evidence>
<dbReference type="CDD" id="cd01335">
    <property type="entry name" value="Radical_SAM"/>
    <property type="match status" value="1"/>
</dbReference>
<dbReference type="GO" id="GO:0070475">
    <property type="term" value="P:rRNA base methylation"/>
    <property type="evidence" value="ECO:0007669"/>
    <property type="project" value="UniProtKB-UniRule"/>
</dbReference>
<comment type="catalytic activity">
    <reaction evidence="12">
        <text>adenosine(37) in tRNA + 2 reduced [2Fe-2S]-[ferredoxin] + 2 S-adenosyl-L-methionine = 2-methyladenosine(37) in tRNA + 5'-deoxyadenosine + L-methionine + 2 oxidized [2Fe-2S]-[ferredoxin] + S-adenosyl-L-homocysteine</text>
        <dbReference type="Rhea" id="RHEA:43332"/>
        <dbReference type="Rhea" id="RHEA-COMP:10000"/>
        <dbReference type="Rhea" id="RHEA-COMP:10001"/>
        <dbReference type="Rhea" id="RHEA-COMP:10162"/>
        <dbReference type="Rhea" id="RHEA-COMP:10485"/>
        <dbReference type="ChEBI" id="CHEBI:17319"/>
        <dbReference type="ChEBI" id="CHEBI:33737"/>
        <dbReference type="ChEBI" id="CHEBI:33738"/>
        <dbReference type="ChEBI" id="CHEBI:57844"/>
        <dbReference type="ChEBI" id="CHEBI:57856"/>
        <dbReference type="ChEBI" id="CHEBI:59789"/>
        <dbReference type="ChEBI" id="CHEBI:74411"/>
        <dbReference type="ChEBI" id="CHEBI:74497"/>
        <dbReference type="EC" id="2.1.1.192"/>
    </reaction>
</comment>
<evidence type="ECO:0000256" key="10">
    <source>
        <dbReference type="ARBA" id="ARBA00023004"/>
    </source>
</evidence>
<evidence type="ECO:0000256" key="7">
    <source>
        <dbReference type="ARBA" id="ARBA00022691"/>
    </source>
</evidence>
<gene>
    <name evidence="12" type="primary">rlmN</name>
    <name evidence="14" type="ORF">ADN00_14815</name>
</gene>
<keyword evidence="3 12" id="KW-0963">Cytoplasm</keyword>
<dbReference type="PIRSF" id="PIRSF006004">
    <property type="entry name" value="CHP00048"/>
    <property type="match status" value="1"/>
</dbReference>
<evidence type="ECO:0000313" key="15">
    <source>
        <dbReference type="Proteomes" id="UP000050417"/>
    </source>
</evidence>
<dbReference type="STRING" id="1134406.ADN00_14815"/>
<dbReference type="NCBIfam" id="TIGR00048">
    <property type="entry name" value="rRNA_mod_RlmN"/>
    <property type="match status" value="1"/>
</dbReference>
<comment type="caution">
    <text evidence="14">The sequence shown here is derived from an EMBL/GenBank/DDBJ whole genome shotgun (WGS) entry which is preliminary data.</text>
</comment>
<keyword evidence="2 12" id="KW-0004">4Fe-4S</keyword>
<dbReference type="InterPro" id="IPR040072">
    <property type="entry name" value="Methyltransferase_A"/>
</dbReference>
<accession>A0A0P6X175</accession>
<feature type="domain" description="Radical SAM core" evidence="13">
    <location>
        <begin position="102"/>
        <end position="335"/>
    </location>
</feature>
<dbReference type="EMBL" id="LGCL01000036">
    <property type="protein sequence ID" value="KPL73064.1"/>
    <property type="molecule type" value="Genomic_DNA"/>
</dbReference>
<dbReference type="GO" id="GO:0000049">
    <property type="term" value="F:tRNA binding"/>
    <property type="evidence" value="ECO:0007669"/>
    <property type="project" value="UniProtKB-UniRule"/>
</dbReference>
<dbReference type="SFLD" id="SFLDS00029">
    <property type="entry name" value="Radical_SAM"/>
    <property type="match status" value="1"/>
</dbReference>
<comment type="caution">
    <text evidence="12">Lacks conserved residue(s) required for the propagation of feature annotation.</text>
</comment>
<dbReference type="GO" id="GO:0002935">
    <property type="term" value="F:tRNA (adenine(37)-C2)-methyltransferase activity"/>
    <property type="evidence" value="ECO:0007669"/>
    <property type="project" value="UniProtKB-UniRule"/>
</dbReference>
<feature type="binding site" evidence="12">
    <location>
        <position position="297"/>
    </location>
    <ligand>
        <name>S-adenosyl-L-methionine</name>
        <dbReference type="ChEBI" id="CHEBI:59789"/>
    </ligand>
</feature>
<feature type="binding site" evidence="12">
    <location>
        <position position="116"/>
    </location>
    <ligand>
        <name>[4Fe-4S] cluster</name>
        <dbReference type="ChEBI" id="CHEBI:49883"/>
        <note>4Fe-4S-S-AdoMet</note>
    </ligand>
</feature>
<feature type="binding site" evidence="12">
    <location>
        <begin position="166"/>
        <end position="167"/>
    </location>
    <ligand>
        <name>S-adenosyl-L-methionine</name>
        <dbReference type="ChEBI" id="CHEBI:59789"/>
    </ligand>
</feature>
<organism evidence="14 15">
    <name type="scientific">Ornatilinea apprima</name>
    <dbReference type="NCBI Taxonomy" id="1134406"/>
    <lineage>
        <taxon>Bacteria</taxon>
        <taxon>Bacillati</taxon>
        <taxon>Chloroflexota</taxon>
        <taxon>Anaerolineae</taxon>
        <taxon>Anaerolineales</taxon>
        <taxon>Anaerolineaceae</taxon>
        <taxon>Ornatilinea</taxon>
    </lineage>
</organism>
<keyword evidence="4 12" id="KW-0698">rRNA processing</keyword>
<keyword evidence="5 12" id="KW-0489">Methyltransferase</keyword>
<keyword evidence="10 12" id="KW-0408">Iron</keyword>
<keyword evidence="12" id="KW-1015">Disulfide bond</keyword>
<dbReference type="PATRIC" id="fig|1134406.4.peg.1826"/>
<dbReference type="Gene3D" id="1.10.150.530">
    <property type="match status" value="1"/>
</dbReference>
<dbReference type="InterPro" id="IPR007197">
    <property type="entry name" value="rSAM"/>
</dbReference>
<dbReference type="GO" id="GO:0070040">
    <property type="term" value="F:rRNA (adenine(2503)-C2-)-methyltransferase activity"/>
    <property type="evidence" value="ECO:0007669"/>
    <property type="project" value="UniProtKB-UniRule"/>
</dbReference>
<dbReference type="SFLD" id="SFLDF00275">
    <property type="entry name" value="adenosine_C2_methyltransferase"/>
    <property type="match status" value="1"/>
</dbReference>
<dbReference type="Pfam" id="PF21016">
    <property type="entry name" value="RlmN_N"/>
    <property type="match status" value="1"/>
</dbReference>
<feature type="active site" description="Proton acceptor" evidence="12">
    <location>
        <position position="96"/>
    </location>
</feature>
<dbReference type="InterPro" id="IPR013785">
    <property type="entry name" value="Aldolase_TIM"/>
</dbReference>
<feature type="active site" description="S-methylcysteine intermediate" evidence="12">
    <location>
        <position position="340"/>
    </location>
</feature>
<dbReference type="EC" id="2.1.1.192" evidence="12"/>
<dbReference type="RefSeq" id="WP_075063812.1">
    <property type="nucleotide sequence ID" value="NZ_LGCL01000036.1"/>
</dbReference>
<evidence type="ECO:0000256" key="6">
    <source>
        <dbReference type="ARBA" id="ARBA00022679"/>
    </source>
</evidence>
<dbReference type="GO" id="GO:0051539">
    <property type="term" value="F:4 iron, 4 sulfur cluster binding"/>
    <property type="evidence" value="ECO:0007669"/>
    <property type="project" value="UniProtKB-UniRule"/>
</dbReference>
<evidence type="ECO:0000256" key="9">
    <source>
        <dbReference type="ARBA" id="ARBA00022723"/>
    </source>
</evidence>
<evidence type="ECO:0000256" key="12">
    <source>
        <dbReference type="HAMAP-Rule" id="MF_01849"/>
    </source>
</evidence>
<dbReference type="PANTHER" id="PTHR30544:SF5">
    <property type="entry name" value="RADICAL SAM CORE DOMAIN-CONTAINING PROTEIN"/>
    <property type="match status" value="1"/>
</dbReference>
<evidence type="ECO:0000259" key="13">
    <source>
        <dbReference type="PROSITE" id="PS51918"/>
    </source>
</evidence>
<dbReference type="HAMAP" id="MF_01849">
    <property type="entry name" value="RNA_methyltr_RlmN"/>
    <property type="match status" value="1"/>
</dbReference>
<evidence type="ECO:0000256" key="4">
    <source>
        <dbReference type="ARBA" id="ARBA00022552"/>
    </source>
</evidence>
<dbReference type="PANTHER" id="PTHR30544">
    <property type="entry name" value="23S RRNA METHYLTRANSFERASE"/>
    <property type="match status" value="1"/>
</dbReference>
<comment type="catalytic activity">
    <reaction evidence="12">
        <text>adenosine(2503) in 23S rRNA + 2 reduced [2Fe-2S]-[ferredoxin] + 2 S-adenosyl-L-methionine = 2-methyladenosine(2503) in 23S rRNA + 5'-deoxyadenosine + L-methionine + 2 oxidized [2Fe-2S]-[ferredoxin] + S-adenosyl-L-homocysteine</text>
        <dbReference type="Rhea" id="RHEA:42916"/>
        <dbReference type="Rhea" id="RHEA-COMP:10000"/>
        <dbReference type="Rhea" id="RHEA-COMP:10001"/>
        <dbReference type="Rhea" id="RHEA-COMP:10152"/>
        <dbReference type="Rhea" id="RHEA-COMP:10282"/>
        <dbReference type="ChEBI" id="CHEBI:17319"/>
        <dbReference type="ChEBI" id="CHEBI:33737"/>
        <dbReference type="ChEBI" id="CHEBI:33738"/>
        <dbReference type="ChEBI" id="CHEBI:57844"/>
        <dbReference type="ChEBI" id="CHEBI:57856"/>
        <dbReference type="ChEBI" id="CHEBI:59789"/>
        <dbReference type="ChEBI" id="CHEBI:74411"/>
        <dbReference type="ChEBI" id="CHEBI:74497"/>
        <dbReference type="EC" id="2.1.1.192"/>
    </reaction>
</comment>
<dbReference type="SUPFAM" id="SSF102114">
    <property type="entry name" value="Radical SAM enzymes"/>
    <property type="match status" value="1"/>
</dbReference>
<evidence type="ECO:0000256" key="2">
    <source>
        <dbReference type="ARBA" id="ARBA00022485"/>
    </source>
</evidence>
<keyword evidence="9 12" id="KW-0479">Metal-binding</keyword>
<comment type="cofactor">
    <cofactor evidence="12">
        <name>[4Fe-4S] cluster</name>
        <dbReference type="ChEBI" id="CHEBI:49883"/>
    </cofactor>
    <text evidence="12">Binds 1 [4Fe-4S] cluster. The cluster is coordinated with 3 cysteines and an exchangeable S-adenosyl-L-methionine.</text>
</comment>
<dbReference type="InterPro" id="IPR058240">
    <property type="entry name" value="rSAM_sf"/>
</dbReference>
<evidence type="ECO:0000256" key="1">
    <source>
        <dbReference type="ARBA" id="ARBA00004496"/>
    </source>
</evidence>
<dbReference type="InterPro" id="IPR027492">
    <property type="entry name" value="RNA_MTrfase_RlmN"/>
</dbReference>
<dbReference type="Gene3D" id="3.20.20.70">
    <property type="entry name" value="Aldolase class I"/>
    <property type="match status" value="1"/>
</dbReference>
<name>A0A0P6X175_9CHLR</name>
<dbReference type="GO" id="GO:0005737">
    <property type="term" value="C:cytoplasm"/>
    <property type="evidence" value="ECO:0007669"/>
    <property type="project" value="UniProtKB-SubCell"/>
</dbReference>
<comment type="similarity">
    <text evidence="12">Belongs to the radical SAM superfamily. RlmN family.</text>
</comment>
<dbReference type="GO" id="GO:0019843">
    <property type="term" value="F:rRNA binding"/>
    <property type="evidence" value="ECO:0007669"/>
    <property type="project" value="UniProtKB-UniRule"/>
</dbReference>
<comment type="subcellular location">
    <subcellularLocation>
        <location evidence="1 12">Cytoplasm</location>
    </subcellularLocation>
</comment>
<dbReference type="PROSITE" id="PS51918">
    <property type="entry name" value="RADICAL_SAM"/>
    <property type="match status" value="1"/>
</dbReference>
<feature type="binding site" evidence="12">
    <location>
        <position position="123"/>
    </location>
    <ligand>
        <name>[4Fe-4S] cluster</name>
        <dbReference type="ChEBI" id="CHEBI:49883"/>
        <note>4Fe-4S-S-AdoMet</note>
    </ligand>
</feature>
<dbReference type="Pfam" id="PF04055">
    <property type="entry name" value="Radical_SAM"/>
    <property type="match status" value="1"/>
</dbReference>
<feature type="binding site" evidence="12">
    <location>
        <begin position="221"/>
        <end position="223"/>
    </location>
    <ligand>
        <name>S-adenosyl-L-methionine</name>
        <dbReference type="ChEBI" id="CHEBI:59789"/>
    </ligand>
</feature>
<keyword evidence="7 12" id="KW-0949">S-adenosyl-L-methionine</keyword>
<keyword evidence="15" id="KW-1185">Reference proteome</keyword>
<keyword evidence="8 12" id="KW-0819">tRNA processing</keyword>
<dbReference type="InterPro" id="IPR004383">
    <property type="entry name" value="rRNA_lsu_MTrfase_RlmN/Cfr"/>
</dbReference>
<dbReference type="GO" id="GO:0046872">
    <property type="term" value="F:metal ion binding"/>
    <property type="evidence" value="ECO:0007669"/>
    <property type="project" value="UniProtKB-KW"/>
</dbReference>
<comment type="miscellaneous">
    <text evidence="12">Reaction proceeds by a ping-pong mechanism involving intermediate methylation of a conserved cysteine residue.</text>
</comment>
<reference evidence="14 15" key="1">
    <citation type="submission" date="2015-07" db="EMBL/GenBank/DDBJ databases">
        <title>Genome sequence of Ornatilinea apprima DSM 23815.</title>
        <authorList>
            <person name="Hemp J."/>
            <person name="Ward L.M."/>
            <person name="Pace L.A."/>
            <person name="Fischer W.W."/>
        </authorList>
    </citation>
    <scope>NUCLEOTIDE SEQUENCE [LARGE SCALE GENOMIC DNA]</scope>
    <source>
        <strain evidence="14 15">P3M-1</strain>
    </source>
</reference>
<evidence type="ECO:0000256" key="8">
    <source>
        <dbReference type="ARBA" id="ARBA00022694"/>
    </source>
</evidence>
<evidence type="ECO:0000256" key="3">
    <source>
        <dbReference type="ARBA" id="ARBA00022490"/>
    </source>
</evidence>
<feature type="binding site" evidence="12">
    <location>
        <position position="198"/>
    </location>
    <ligand>
        <name>S-adenosyl-L-methionine</name>
        <dbReference type="ChEBI" id="CHEBI:59789"/>
    </ligand>
</feature>
<dbReference type="InterPro" id="IPR048641">
    <property type="entry name" value="RlmN_N"/>
</dbReference>
<dbReference type="AlphaFoldDB" id="A0A0P6X175"/>
<keyword evidence="11 12" id="KW-0411">Iron-sulfur</keyword>
<sequence>METNRKLLIYDLSLEELAELLQAWGEPKFRAAQIWNGLYQQLWSSWDEFTNLPLGLRQKLQANLSIQSLTPDRVLRSSDGETVKTLFKLEDQLAIEAVLMHYDERRTLCISTQAGCAMGCVFCATGQMGFKRNLSSGEIIEQVLYYARELQKMGEKVTNIVYMGMGEPFHNYQATMDSIDRLNHPQGMNLGERRFTISTVGLVSKIRRFADEKRQINLAISLHAADNPTRSALLPVNRRWPIETLMDAVRYYIEQTHRRVTFEWALIENQTDTPEQARQLAALLKGTLCHVNAIPLNPTRQFTGQAAGRERAETFRAILEKAGVPCTIRMRRGIDIQAGCGQLATESLNNPSSNVIISD</sequence>
<evidence type="ECO:0000256" key="11">
    <source>
        <dbReference type="ARBA" id="ARBA00023014"/>
    </source>
</evidence>
<dbReference type="FunFam" id="3.20.20.70:FF:000014">
    <property type="entry name" value="Probable dual-specificity RNA methyltransferase RlmN"/>
    <property type="match status" value="1"/>
</dbReference>
<dbReference type="OrthoDB" id="9793973at2"/>
<dbReference type="GO" id="GO:0030488">
    <property type="term" value="P:tRNA methylation"/>
    <property type="evidence" value="ECO:0007669"/>
    <property type="project" value="UniProtKB-UniRule"/>
</dbReference>
<proteinExistence type="inferred from homology"/>
<dbReference type="Proteomes" id="UP000050417">
    <property type="component" value="Unassembled WGS sequence"/>
</dbReference>